<dbReference type="AlphaFoldDB" id="A0AA89ATB6"/>
<keyword evidence="2" id="KW-1185">Reference proteome</keyword>
<sequence>MTGPYMYEGSGFKATAAHQYGAFPFLTGLKFVSSMLIHKACSQNEGAKRKGRHSDMHAAEKFGKNHQEVAKWLSGSSNSSQSSSSTLLKTCSTISSVLALSMKAATAGKKL</sequence>
<organism evidence="1 2">
    <name type="scientific">Escallonia herrerae</name>
    <dbReference type="NCBI Taxonomy" id="1293975"/>
    <lineage>
        <taxon>Eukaryota</taxon>
        <taxon>Viridiplantae</taxon>
        <taxon>Streptophyta</taxon>
        <taxon>Embryophyta</taxon>
        <taxon>Tracheophyta</taxon>
        <taxon>Spermatophyta</taxon>
        <taxon>Magnoliopsida</taxon>
        <taxon>eudicotyledons</taxon>
        <taxon>Gunneridae</taxon>
        <taxon>Pentapetalae</taxon>
        <taxon>asterids</taxon>
        <taxon>campanulids</taxon>
        <taxon>Escalloniales</taxon>
        <taxon>Escalloniaceae</taxon>
        <taxon>Escallonia</taxon>
    </lineage>
</organism>
<name>A0AA89ATB6_9ASTE</name>
<accession>A0AA89ATB6</accession>
<evidence type="ECO:0000313" key="2">
    <source>
        <dbReference type="Proteomes" id="UP001188597"/>
    </source>
</evidence>
<proteinExistence type="predicted"/>
<dbReference type="EMBL" id="JAVXUP010001222">
    <property type="protein sequence ID" value="KAK3014417.1"/>
    <property type="molecule type" value="Genomic_DNA"/>
</dbReference>
<evidence type="ECO:0000313" key="1">
    <source>
        <dbReference type="EMBL" id="KAK3014417.1"/>
    </source>
</evidence>
<dbReference type="Proteomes" id="UP001188597">
    <property type="component" value="Unassembled WGS sequence"/>
</dbReference>
<gene>
    <name evidence="1" type="ORF">RJ639_009086</name>
</gene>
<reference evidence="1" key="1">
    <citation type="submission" date="2022-12" db="EMBL/GenBank/DDBJ databases">
        <title>Draft genome assemblies for two species of Escallonia (Escalloniales).</title>
        <authorList>
            <person name="Chanderbali A."/>
            <person name="Dervinis C."/>
            <person name="Anghel I."/>
            <person name="Soltis D."/>
            <person name="Soltis P."/>
            <person name="Zapata F."/>
        </authorList>
    </citation>
    <scope>NUCLEOTIDE SEQUENCE</scope>
    <source>
        <strain evidence="1">UCBG64.0493</strain>
        <tissue evidence="1">Leaf</tissue>
    </source>
</reference>
<comment type="caution">
    <text evidence="1">The sequence shown here is derived from an EMBL/GenBank/DDBJ whole genome shotgun (WGS) entry which is preliminary data.</text>
</comment>
<protein>
    <submittedName>
        <fullName evidence="1">Uncharacterized protein</fullName>
    </submittedName>
</protein>